<dbReference type="InterPro" id="IPR016181">
    <property type="entry name" value="Acyl_CoA_acyltransferase"/>
</dbReference>
<keyword evidence="3" id="KW-1185">Reference proteome</keyword>
<evidence type="ECO:0000313" key="2">
    <source>
        <dbReference type="EMBL" id="MFF4772274.1"/>
    </source>
</evidence>
<comment type="caution">
    <text evidence="2">The sequence shown here is derived from an EMBL/GenBank/DDBJ whole genome shotgun (WGS) entry which is preliminary data.</text>
</comment>
<dbReference type="InterPro" id="IPR000182">
    <property type="entry name" value="GNAT_dom"/>
</dbReference>
<dbReference type="EMBL" id="JBIAXI010000003">
    <property type="protein sequence ID" value="MFF4772274.1"/>
    <property type="molecule type" value="Genomic_DNA"/>
</dbReference>
<reference evidence="2 3" key="1">
    <citation type="submission" date="2024-10" db="EMBL/GenBank/DDBJ databases">
        <title>The Natural Products Discovery Center: Release of the First 8490 Sequenced Strains for Exploring Actinobacteria Biosynthetic Diversity.</title>
        <authorList>
            <person name="Kalkreuter E."/>
            <person name="Kautsar S.A."/>
            <person name="Yang D."/>
            <person name="Bader C.D."/>
            <person name="Teijaro C.N."/>
            <person name="Fluegel L."/>
            <person name="Davis C.M."/>
            <person name="Simpson J.R."/>
            <person name="Lauterbach L."/>
            <person name="Steele A.D."/>
            <person name="Gui C."/>
            <person name="Meng S."/>
            <person name="Li G."/>
            <person name="Viehrig K."/>
            <person name="Ye F."/>
            <person name="Su P."/>
            <person name="Kiefer A.F."/>
            <person name="Nichols A."/>
            <person name="Cepeda A.J."/>
            <person name="Yan W."/>
            <person name="Fan B."/>
            <person name="Jiang Y."/>
            <person name="Adhikari A."/>
            <person name="Zheng C.-J."/>
            <person name="Schuster L."/>
            <person name="Cowan T.M."/>
            <person name="Smanski M.J."/>
            <person name="Chevrette M.G."/>
            <person name="De Carvalho L.P.S."/>
            <person name="Shen B."/>
        </authorList>
    </citation>
    <scope>NUCLEOTIDE SEQUENCE [LARGE SCALE GENOMIC DNA]</scope>
    <source>
        <strain evidence="2 3">NPDC001281</strain>
    </source>
</reference>
<dbReference type="Pfam" id="PF00583">
    <property type="entry name" value="Acetyltransf_1"/>
    <property type="match status" value="1"/>
</dbReference>
<dbReference type="CDD" id="cd04301">
    <property type="entry name" value="NAT_SF"/>
    <property type="match status" value="1"/>
</dbReference>
<feature type="domain" description="N-acetyltransferase" evidence="1">
    <location>
        <begin position="2"/>
        <end position="181"/>
    </location>
</feature>
<evidence type="ECO:0000259" key="1">
    <source>
        <dbReference type="PROSITE" id="PS51186"/>
    </source>
</evidence>
<organism evidence="2 3">
    <name type="scientific">Microtetraspora fusca</name>
    <dbReference type="NCBI Taxonomy" id="1997"/>
    <lineage>
        <taxon>Bacteria</taxon>
        <taxon>Bacillati</taxon>
        <taxon>Actinomycetota</taxon>
        <taxon>Actinomycetes</taxon>
        <taxon>Streptosporangiales</taxon>
        <taxon>Streptosporangiaceae</taxon>
        <taxon>Microtetraspora</taxon>
    </lineage>
</organism>
<proteinExistence type="predicted"/>
<dbReference type="Proteomes" id="UP001602119">
    <property type="component" value="Unassembled WGS sequence"/>
</dbReference>
<dbReference type="Gene3D" id="3.40.630.30">
    <property type="match status" value="1"/>
</dbReference>
<protein>
    <submittedName>
        <fullName evidence="2">GNAT family N-acetyltransferase</fullName>
    </submittedName>
</protein>
<evidence type="ECO:0000313" key="3">
    <source>
        <dbReference type="Proteomes" id="UP001602119"/>
    </source>
</evidence>
<dbReference type="SUPFAM" id="SSF55729">
    <property type="entry name" value="Acyl-CoA N-acyltransferases (Nat)"/>
    <property type="match status" value="1"/>
</dbReference>
<sequence>MIELRRIGPDEFVGVLDRVLAIYTAAMRPPPDQLSGRLGIMRNHATYPDFVCVVAETPEIIGFAYGFHGMPGQWWHDIVARSLTDQSGGAATEEWFGDALEIAEIHVLPGHQGRGIGRRLIHTICEGRPERTAVLSTHDAPTVARRLYRDIGFVDLMTEFAFPGSRESYAIAGTRLPLTPRNRA</sequence>
<gene>
    <name evidence="2" type="ORF">ACFY05_05385</name>
</gene>
<accession>A0ABW6UYZ0</accession>
<dbReference type="RefSeq" id="WP_387340776.1">
    <property type="nucleotide sequence ID" value="NZ_JBIAXI010000003.1"/>
</dbReference>
<name>A0ABW6UYZ0_MICFU</name>
<dbReference type="PROSITE" id="PS51186">
    <property type="entry name" value="GNAT"/>
    <property type="match status" value="1"/>
</dbReference>